<protein>
    <submittedName>
        <fullName evidence="1">WD40 domain containing protein</fullName>
    </submittedName>
</protein>
<accession>R4UKD7</accession>
<name>R4UKD7_COPFO</name>
<dbReference type="PANTHER" id="PTHR47822:SF2">
    <property type="entry name" value="F-BOX AND WD-40 DOMAIN PROTEIN 7"/>
    <property type="match status" value="1"/>
</dbReference>
<dbReference type="PANTHER" id="PTHR47822">
    <property type="entry name" value="CARBOHYDRATE BINDING DOMAIN CONTAINING PROTEIN"/>
    <property type="match status" value="1"/>
</dbReference>
<reference evidence="1" key="1">
    <citation type="submission" date="2013-03" db="EMBL/GenBank/DDBJ databases">
        <title>Immune-Related transcriptome of Coptotermes formosanus Shiraki workers: the defense mechanism.</title>
        <authorList>
            <person name="Hussain A."/>
            <person name="Li Y.F."/>
            <person name="Wen S.Y."/>
        </authorList>
    </citation>
    <scope>NUCLEOTIDE SEQUENCE</scope>
</reference>
<dbReference type="Gene3D" id="2.130.10.10">
    <property type="entry name" value="YVTN repeat-like/Quinoprotein amine dehydrogenase"/>
    <property type="match status" value="1"/>
</dbReference>
<sequence length="293" mass="32630">MFPNEQPFVIHQPGWTVDSTKDPITAVNYCQEGTVIAYARGPNSVKVISSADASEKRNITQDYSQQPIINTLFQTSEKTNLLFGAKDGHIFLHDLKKDQRKFMTRHVGGLLVDLASGAWGDDFAYAVNDGSIRIFDFETFEKKTMLVQGVFKTKLNINNNIQGILYNPDDSNMIFSAVQADKINIWDVRTGMIQRSISGPHLRGSSMDMYDGKLITGSFREKNQIEVWDVGSSTKMYDIQMTKPINVTSLSVARNGLHLIAGGILPNMAQIFEFETGRFVGETAAFKSAVNKA</sequence>
<feature type="non-terminal residue" evidence="1">
    <location>
        <position position="293"/>
    </location>
</feature>
<proteinExistence type="evidence at transcript level"/>
<dbReference type="AlphaFoldDB" id="R4UKD7"/>
<dbReference type="SUPFAM" id="SSF50978">
    <property type="entry name" value="WD40 repeat-like"/>
    <property type="match status" value="1"/>
</dbReference>
<dbReference type="InterPro" id="IPR036322">
    <property type="entry name" value="WD40_repeat_dom_sf"/>
</dbReference>
<evidence type="ECO:0000313" key="1">
    <source>
        <dbReference type="EMBL" id="AGM32574.1"/>
    </source>
</evidence>
<dbReference type="EMBL" id="KC740750">
    <property type="protein sequence ID" value="AGM32574.1"/>
    <property type="molecule type" value="mRNA"/>
</dbReference>
<organism evidence="1">
    <name type="scientific">Coptotermes formosanus</name>
    <name type="common">Formosan subterranean termite</name>
    <dbReference type="NCBI Taxonomy" id="36987"/>
    <lineage>
        <taxon>Eukaryota</taxon>
        <taxon>Metazoa</taxon>
        <taxon>Ecdysozoa</taxon>
        <taxon>Arthropoda</taxon>
        <taxon>Hexapoda</taxon>
        <taxon>Insecta</taxon>
        <taxon>Pterygota</taxon>
        <taxon>Neoptera</taxon>
        <taxon>Polyneoptera</taxon>
        <taxon>Dictyoptera</taxon>
        <taxon>Blattodea</taxon>
        <taxon>Blattoidea</taxon>
        <taxon>Termitoidae</taxon>
        <taxon>Rhinotermitidae</taxon>
        <taxon>Coptotermes</taxon>
    </lineage>
</organism>
<dbReference type="InterPro" id="IPR015943">
    <property type="entry name" value="WD40/YVTN_repeat-like_dom_sf"/>
</dbReference>